<organism evidence="1 2">
    <name type="scientific">Holotrichia oblita</name>
    <name type="common">Chafer beetle</name>
    <dbReference type="NCBI Taxonomy" id="644536"/>
    <lineage>
        <taxon>Eukaryota</taxon>
        <taxon>Metazoa</taxon>
        <taxon>Ecdysozoa</taxon>
        <taxon>Arthropoda</taxon>
        <taxon>Hexapoda</taxon>
        <taxon>Insecta</taxon>
        <taxon>Pterygota</taxon>
        <taxon>Neoptera</taxon>
        <taxon>Endopterygota</taxon>
        <taxon>Coleoptera</taxon>
        <taxon>Polyphaga</taxon>
        <taxon>Scarabaeiformia</taxon>
        <taxon>Scarabaeidae</taxon>
        <taxon>Melolonthinae</taxon>
        <taxon>Holotrichia</taxon>
    </lineage>
</organism>
<dbReference type="Proteomes" id="UP001056778">
    <property type="component" value="Chromosome 7"/>
</dbReference>
<evidence type="ECO:0000313" key="1">
    <source>
        <dbReference type="EMBL" id="KAI4458479.1"/>
    </source>
</evidence>
<reference evidence="1" key="1">
    <citation type="submission" date="2022-04" db="EMBL/GenBank/DDBJ databases">
        <title>Chromosome-scale genome assembly of Holotrichia oblita Faldermann.</title>
        <authorList>
            <person name="Rongchong L."/>
        </authorList>
    </citation>
    <scope>NUCLEOTIDE SEQUENCE</scope>
    <source>
        <strain evidence="1">81SQS9</strain>
    </source>
</reference>
<gene>
    <name evidence="1" type="ORF">MML48_7g00010863</name>
</gene>
<comment type="caution">
    <text evidence="1">The sequence shown here is derived from an EMBL/GenBank/DDBJ whole genome shotgun (WGS) entry which is preliminary data.</text>
</comment>
<accession>A0ACB9SUZ1</accession>
<dbReference type="EMBL" id="CM043021">
    <property type="protein sequence ID" value="KAI4458479.1"/>
    <property type="molecule type" value="Genomic_DNA"/>
</dbReference>
<sequence>MVAEIPEVQAEIGPYCRCGCVVHLGHAKPKRLLATSSQSCPGRTFWQIQADEEYIIQLKVEQIYLPCDMQWLKVRDGTSLSATLLDDLKGYAPAPLPIINSTGSNLLLEFESGSFHLCGGGFVVQAMQTIETCNQKIKRKPCYSILFPFQASCATQPITIRASSNSTLLSEVISLTRLRPHIRGVKNKHSRLRESQDCENTTEKEATLANYVVETCNQKIKRKPCYSILFPFQASCATQPITIRASSNSTLLSEVISLTRLRPHIRGVKNKHSRLRESQDCENTTEKEATLAKEEDTFSITSSKTLTPSDTATTGIPQTTSEYEVTSSLPTSPVTPDNRTLKRSSTILTTTPSEKDKSTEKGHYSPAASLLTTSTAILRSTNPKENKDKRNREKLLAGPVGSEFSLAGNDVDLEMDYYDYNVVNAGAAPGSYLGMDPAFLVWIPPLDDAGEILPKDQEARTKEYMDPKNESPEQEVLLPKMRSSSISESTKSTPLLNKLPRKVYPLVDIKSISNDSLSFEKTPLVRSDPKVVSIQLQEFTKVKLGSPVRVHREKETKVEKSPCASLDEIKFADEDEDTDVQCNIPYQDSNMLSSS</sequence>
<protein>
    <submittedName>
        <fullName evidence="1">Spermadhesin cub domain superfamily</fullName>
    </submittedName>
</protein>
<keyword evidence="2" id="KW-1185">Reference proteome</keyword>
<proteinExistence type="predicted"/>
<evidence type="ECO:0000313" key="2">
    <source>
        <dbReference type="Proteomes" id="UP001056778"/>
    </source>
</evidence>
<name>A0ACB9SUZ1_HOLOL</name>